<protein>
    <submittedName>
        <fullName evidence="2">Uncharacterized protein</fullName>
    </submittedName>
</protein>
<keyword evidence="3" id="KW-1185">Reference proteome</keyword>
<evidence type="ECO:0000256" key="1">
    <source>
        <dbReference type="SAM" id="SignalP"/>
    </source>
</evidence>
<name>A0A7G1IKI5_MYCKA</name>
<evidence type="ECO:0000313" key="2">
    <source>
        <dbReference type="EMBL" id="BCI91287.1"/>
    </source>
</evidence>
<feature type="chain" id="PRO_5028953135" evidence="1">
    <location>
        <begin position="24"/>
        <end position="63"/>
    </location>
</feature>
<dbReference type="AlphaFoldDB" id="A0A7G1IKI5"/>
<reference evidence="2 3" key="1">
    <citation type="submission" date="2020-07" db="EMBL/GenBank/DDBJ databases">
        <title>Mycobacterium kansasii (former subtype) with zoonotic potential isolated from diseased indoor pet cat, Japan.</title>
        <authorList>
            <person name="Fukano H."/>
            <person name="Terazono T."/>
            <person name="Hoshino Y."/>
        </authorList>
    </citation>
    <scope>NUCLEOTIDE SEQUENCE [LARGE SCALE GENOMIC DNA]</scope>
    <source>
        <strain evidence="2 3">Kuro-I</strain>
    </source>
</reference>
<accession>A0A7G1IKI5</accession>
<organism evidence="2 3">
    <name type="scientific">Mycobacterium kansasii</name>
    <dbReference type="NCBI Taxonomy" id="1768"/>
    <lineage>
        <taxon>Bacteria</taxon>
        <taxon>Bacillati</taxon>
        <taxon>Actinomycetota</taxon>
        <taxon>Actinomycetes</taxon>
        <taxon>Mycobacteriales</taxon>
        <taxon>Mycobacteriaceae</taxon>
        <taxon>Mycobacterium</taxon>
    </lineage>
</organism>
<proteinExistence type="predicted"/>
<sequence>MPCWAIVSAAVSPLALLVSAAVATSKRNRSYDPVSETLSILAAGGGGAWIMTATTPGTAPASD</sequence>
<evidence type="ECO:0000313" key="3">
    <source>
        <dbReference type="Proteomes" id="UP000516380"/>
    </source>
</evidence>
<keyword evidence="1" id="KW-0732">Signal</keyword>
<dbReference type="Proteomes" id="UP000516380">
    <property type="component" value="Chromosome"/>
</dbReference>
<feature type="signal peptide" evidence="1">
    <location>
        <begin position="1"/>
        <end position="23"/>
    </location>
</feature>
<dbReference type="EMBL" id="AP023343">
    <property type="protein sequence ID" value="BCI91287.1"/>
    <property type="molecule type" value="Genomic_DNA"/>
</dbReference>
<gene>
    <name evidence="2" type="ORF">NIIDMKKI_64930</name>
</gene>